<keyword evidence="5 6" id="KW-0472">Membrane</keyword>
<protein>
    <submittedName>
        <fullName evidence="8">RDD family protein</fullName>
    </submittedName>
</protein>
<comment type="caution">
    <text evidence="8">The sequence shown here is derived from an EMBL/GenBank/DDBJ whole genome shotgun (WGS) entry which is preliminary data.</text>
</comment>
<evidence type="ECO:0000256" key="4">
    <source>
        <dbReference type="ARBA" id="ARBA00022989"/>
    </source>
</evidence>
<feature type="transmembrane region" description="Helical" evidence="6">
    <location>
        <begin position="67"/>
        <end position="89"/>
    </location>
</feature>
<dbReference type="RefSeq" id="WP_242624835.1">
    <property type="nucleotide sequence ID" value="NZ_SHKY01000001.1"/>
</dbReference>
<name>A0A4Q7ZJ99_9ACTN</name>
<keyword evidence="9" id="KW-1185">Reference proteome</keyword>
<feature type="transmembrane region" description="Helical" evidence="6">
    <location>
        <begin position="15"/>
        <end position="41"/>
    </location>
</feature>
<dbReference type="Proteomes" id="UP000292564">
    <property type="component" value="Unassembled WGS sequence"/>
</dbReference>
<evidence type="ECO:0000313" key="9">
    <source>
        <dbReference type="Proteomes" id="UP000292564"/>
    </source>
</evidence>
<comment type="subcellular location">
    <subcellularLocation>
        <location evidence="1">Cell membrane</location>
        <topology evidence="1">Multi-pass membrane protein</topology>
    </subcellularLocation>
</comment>
<proteinExistence type="predicted"/>
<reference evidence="8 9" key="1">
    <citation type="submission" date="2019-02" db="EMBL/GenBank/DDBJ databases">
        <title>Sequencing the genomes of 1000 actinobacteria strains.</title>
        <authorList>
            <person name="Klenk H.-P."/>
        </authorList>
    </citation>
    <scope>NUCLEOTIDE SEQUENCE [LARGE SCALE GENOMIC DNA]</scope>
    <source>
        <strain evidence="8 9">DSM 45162</strain>
    </source>
</reference>
<keyword evidence="3 6" id="KW-0812">Transmembrane</keyword>
<evidence type="ECO:0000256" key="3">
    <source>
        <dbReference type="ARBA" id="ARBA00022692"/>
    </source>
</evidence>
<dbReference type="GO" id="GO:0005886">
    <property type="term" value="C:plasma membrane"/>
    <property type="evidence" value="ECO:0007669"/>
    <property type="project" value="UniProtKB-SubCell"/>
</dbReference>
<organism evidence="8 9">
    <name type="scientific">Krasilnikovia cinnamomea</name>
    <dbReference type="NCBI Taxonomy" id="349313"/>
    <lineage>
        <taxon>Bacteria</taxon>
        <taxon>Bacillati</taxon>
        <taxon>Actinomycetota</taxon>
        <taxon>Actinomycetes</taxon>
        <taxon>Micromonosporales</taxon>
        <taxon>Micromonosporaceae</taxon>
        <taxon>Krasilnikovia</taxon>
    </lineage>
</organism>
<dbReference type="EMBL" id="SHKY01000001">
    <property type="protein sequence ID" value="RZU50574.1"/>
    <property type="molecule type" value="Genomic_DNA"/>
</dbReference>
<keyword evidence="4 6" id="KW-1133">Transmembrane helix</keyword>
<evidence type="ECO:0000256" key="6">
    <source>
        <dbReference type="SAM" id="Phobius"/>
    </source>
</evidence>
<dbReference type="InterPro" id="IPR051791">
    <property type="entry name" value="Pra-immunoreactive"/>
</dbReference>
<dbReference type="PANTHER" id="PTHR36115:SF4">
    <property type="entry name" value="MEMBRANE PROTEIN"/>
    <property type="match status" value="1"/>
</dbReference>
<accession>A0A4Q7ZJ99</accession>
<evidence type="ECO:0000256" key="2">
    <source>
        <dbReference type="ARBA" id="ARBA00022475"/>
    </source>
</evidence>
<dbReference type="AlphaFoldDB" id="A0A4Q7ZJ99"/>
<dbReference type="Pfam" id="PF06271">
    <property type="entry name" value="RDD"/>
    <property type="match status" value="1"/>
</dbReference>
<evidence type="ECO:0000259" key="7">
    <source>
        <dbReference type="Pfam" id="PF06271"/>
    </source>
</evidence>
<evidence type="ECO:0000313" key="8">
    <source>
        <dbReference type="EMBL" id="RZU50574.1"/>
    </source>
</evidence>
<dbReference type="InterPro" id="IPR010432">
    <property type="entry name" value="RDD"/>
</dbReference>
<evidence type="ECO:0000256" key="1">
    <source>
        <dbReference type="ARBA" id="ARBA00004651"/>
    </source>
</evidence>
<feature type="domain" description="RDD" evidence="7">
    <location>
        <begin position="9"/>
        <end position="164"/>
    </location>
</feature>
<evidence type="ECO:0000256" key="5">
    <source>
        <dbReference type="ARBA" id="ARBA00023136"/>
    </source>
</evidence>
<keyword evidence="2" id="KW-1003">Cell membrane</keyword>
<sequence>MSPAGQPLADFATRLLAYLIDAAILTGALMVVFMPILILMISRMSDVTATVDPYAGPTEFPDLFSEFFLPVLLVELGLFVLALAAYYVYYVEMMYRSGQTVGKKALKIRVVPLDPAATLTRGMAARRYLVAYVGGTLVPMLGWLDGLWQLWDKPFQQTLHDKAGQTVVVKVPA</sequence>
<gene>
    <name evidence="8" type="ORF">EV385_2349</name>
</gene>
<dbReference type="PANTHER" id="PTHR36115">
    <property type="entry name" value="PROLINE-RICH ANTIGEN HOMOLOG-RELATED"/>
    <property type="match status" value="1"/>
</dbReference>
<feature type="transmembrane region" description="Helical" evidence="6">
    <location>
        <begin position="129"/>
        <end position="151"/>
    </location>
</feature>